<dbReference type="PANTHER" id="PTHR43531">
    <property type="entry name" value="PROTEIN ICFG"/>
    <property type="match status" value="1"/>
</dbReference>
<dbReference type="SMART" id="SM00283">
    <property type="entry name" value="MA"/>
    <property type="match status" value="1"/>
</dbReference>
<organism evidence="7 8">
    <name type="scientific">Rhizobium lentis</name>
    <dbReference type="NCBI Taxonomy" id="1138194"/>
    <lineage>
        <taxon>Bacteria</taxon>
        <taxon>Pseudomonadati</taxon>
        <taxon>Pseudomonadota</taxon>
        <taxon>Alphaproteobacteria</taxon>
        <taxon>Hyphomicrobiales</taxon>
        <taxon>Rhizobiaceae</taxon>
        <taxon>Rhizobium/Agrobacterium group</taxon>
        <taxon>Rhizobium</taxon>
    </lineage>
</organism>
<evidence type="ECO:0000256" key="3">
    <source>
        <dbReference type="PROSITE-ProRule" id="PRU00284"/>
    </source>
</evidence>
<dbReference type="Pfam" id="PF00672">
    <property type="entry name" value="HAMP"/>
    <property type="match status" value="1"/>
</dbReference>
<dbReference type="InterPro" id="IPR003660">
    <property type="entry name" value="HAMP_dom"/>
</dbReference>
<evidence type="ECO:0000313" key="8">
    <source>
        <dbReference type="Proteomes" id="UP000770629"/>
    </source>
</evidence>
<gene>
    <name evidence="7" type="ORF">HJB60_03225</name>
</gene>
<dbReference type="SUPFAM" id="SSF58104">
    <property type="entry name" value="Methyl-accepting chemotaxis protein (MCP) signaling domain"/>
    <property type="match status" value="1"/>
</dbReference>
<comment type="caution">
    <text evidence="7">The sequence shown here is derived from an EMBL/GenBank/DDBJ whole genome shotgun (WGS) entry which is preliminary data.</text>
</comment>
<dbReference type="Gene3D" id="1.10.287.950">
    <property type="entry name" value="Methyl-accepting chemotaxis protein"/>
    <property type="match status" value="1"/>
</dbReference>
<keyword evidence="3" id="KW-0807">Transducer</keyword>
<dbReference type="Proteomes" id="UP000770629">
    <property type="component" value="Unassembled WGS sequence"/>
</dbReference>
<name>A0ABS7ICF3_9HYPH</name>
<dbReference type="CDD" id="cd06225">
    <property type="entry name" value="HAMP"/>
    <property type="match status" value="1"/>
</dbReference>
<dbReference type="PROSITE" id="PS50111">
    <property type="entry name" value="CHEMOTAXIS_TRANSDUC_2"/>
    <property type="match status" value="1"/>
</dbReference>
<evidence type="ECO:0000259" key="6">
    <source>
        <dbReference type="PROSITE" id="PS50885"/>
    </source>
</evidence>
<dbReference type="SMART" id="SM00304">
    <property type="entry name" value="HAMP"/>
    <property type="match status" value="2"/>
</dbReference>
<reference evidence="7 8" key="1">
    <citation type="submission" date="2020-04" db="EMBL/GenBank/DDBJ databases">
        <title>Global-level population genomics: horizontal gene transfer, symbiosis and evolution in Rhizobia.</title>
        <authorList>
            <person name="Gai Y."/>
        </authorList>
    </citation>
    <scope>NUCLEOTIDE SEQUENCE [LARGE SCALE GENOMIC DNA]</scope>
    <source>
        <strain evidence="7 8">BLR33</strain>
    </source>
</reference>
<dbReference type="RefSeq" id="WP_221118368.1">
    <property type="nucleotide sequence ID" value="NZ_JABDYF010000001.1"/>
</dbReference>
<evidence type="ECO:0000259" key="5">
    <source>
        <dbReference type="PROSITE" id="PS50111"/>
    </source>
</evidence>
<keyword evidence="8" id="KW-1185">Reference proteome</keyword>
<dbReference type="InterPro" id="IPR047347">
    <property type="entry name" value="YvaQ-like_sensor"/>
</dbReference>
<dbReference type="CDD" id="cd19411">
    <property type="entry name" value="MCP2201-like_sensor"/>
    <property type="match status" value="1"/>
</dbReference>
<protein>
    <submittedName>
        <fullName evidence="7">HAMP domain-containing protein</fullName>
    </submittedName>
</protein>
<dbReference type="PROSITE" id="PS50885">
    <property type="entry name" value="HAMP"/>
    <property type="match status" value="2"/>
</dbReference>
<dbReference type="PANTHER" id="PTHR43531:SF11">
    <property type="entry name" value="METHYL-ACCEPTING CHEMOTAXIS PROTEIN 3"/>
    <property type="match status" value="1"/>
</dbReference>
<dbReference type="SUPFAM" id="SSF158472">
    <property type="entry name" value="HAMP domain-like"/>
    <property type="match status" value="1"/>
</dbReference>
<feature type="domain" description="Methyl-accepting transducer" evidence="5">
    <location>
        <begin position="358"/>
        <end position="587"/>
    </location>
</feature>
<dbReference type="Pfam" id="PF00015">
    <property type="entry name" value="MCPsignal"/>
    <property type="match status" value="1"/>
</dbReference>
<dbReference type="InterPro" id="IPR051310">
    <property type="entry name" value="MCP_chemotaxis"/>
</dbReference>
<keyword evidence="1" id="KW-0145">Chemotaxis</keyword>
<dbReference type="EMBL" id="JABDYF010000001">
    <property type="protein sequence ID" value="MBX5088187.1"/>
    <property type="molecule type" value="Genomic_DNA"/>
</dbReference>
<accession>A0ABS7ICF3</accession>
<dbReference type="Pfam" id="PF12729">
    <property type="entry name" value="4HB_MCP_1"/>
    <property type="match status" value="1"/>
</dbReference>
<feature type="compositionally biased region" description="Basic and acidic residues" evidence="4">
    <location>
        <begin position="276"/>
        <end position="299"/>
    </location>
</feature>
<comment type="similarity">
    <text evidence="2">Belongs to the methyl-accepting chemotaxis (MCP) protein family.</text>
</comment>
<sequence>MRDIRKFGVALRLTFAFGLLLFAMGVLSLSSIRQVNEINAKLSLINGSNSQKYRNGIDMLGTVRDRAIALRDIVLAVSDTDQATTIVMMKKLQASYASSSAELQKAVSSDAFSTAAERRLVEGLSTFQNEAEPLIAEVTKLTLNGQKDLAKPLLLNELRPKLTAWIGALNKLIDYEQALNQGVGGKVKEASDQFKSMTLSALGVAALFGAVAAALTTRSIIAPLAKLKQSIGQMITGGDMQIDRVLERRRDEIGQLARQISSLKLHLSEQAEREAIAEQHRQHAERQRLEREGEERQRAAEQTSSAVEQVADALKQLSEGNLNIQLSRPFAEALEPLRLDLNSAISQLRDAMSEVNYNAQAIAAGAEEIRSSSNDLATRTEQQAVVVEQTASVLADMTRQVVDASHRALEAGVLVAETKETVEKSGTIMSEAVEAMTKIRASSVEIGNIIGVIDEIASQTNLLALNAGIEAARAGETGRGFAVVAQEVRDLAQRSAAAAKEIKSLVELSNGHINDGVQRVHQAGNALGQIVVQVQSVNQNVDAIAQVSRVQADGLKDINFSVGKIESATQQNAAMVEESTAAVNNLAKETASLFEMLSRFQIDDGKANTNCAEQPSLSVAVASSTSILQRRVSRLTA</sequence>
<feature type="domain" description="HAMP" evidence="6">
    <location>
        <begin position="218"/>
        <end position="272"/>
    </location>
</feature>
<dbReference type="InterPro" id="IPR004089">
    <property type="entry name" value="MCPsignal_dom"/>
</dbReference>
<evidence type="ECO:0000256" key="2">
    <source>
        <dbReference type="ARBA" id="ARBA00029447"/>
    </source>
</evidence>
<evidence type="ECO:0000256" key="1">
    <source>
        <dbReference type="ARBA" id="ARBA00022500"/>
    </source>
</evidence>
<dbReference type="CDD" id="cd11386">
    <property type="entry name" value="MCP_signal"/>
    <property type="match status" value="1"/>
</dbReference>
<proteinExistence type="inferred from homology"/>
<dbReference type="InterPro" id="IPR024478">
    <property type="entry name" value="HlyB_4HB_MCP"/>
</dbReference>
<dbReference type="Gene3D" id="6.10.340.10">
    <property type="match status" value="1"/>
</dbReference>
<feature type="region of interest" description="Disordered" evidence="4">
    <location>
        <begin position="276"/>
        <end position="305"/>
    </location>
</feature>
<evidence type="ECO:0000313" key="7">
    <source>
        <dbReference type="EMBL" id="MBX5088187.1"/>
    </source>
</evidence>
<feature type="domain" description="HAMP" evidence="6">
    <location>
        <begin position="301"/>
        <end position="353"/>
    </location>
</feature>
<evidence type="ECO:0000256" key="4">
    <source>
        <dbReference type="SAM" id="MobiDB-lite"/>
    </source>
</evidence>